<sequence length="321" mass="35810">MMKPVIAIVGCGRMGLVRAQALKCVSHRVRYVFDVDSSRASQVADVHNSRAVASLAEMNWSELDAVFVCTPPSDRAAMEIATRLDKHVFVEKPIHLSARHSLSLLGMTLPRDRIFAVGYMNRYRSPIEEVRKRIEDIPILGFQAHWICKPYMVPWWADPAQSGGPLNEQATHIVDLIRYLLGEVDQVTAIQGVSDSSTVSVMLRMQSGCIGTFVYSCSATEKDIGLRLFTQDTPIVLSGWDFYLSDAPWQTSTIQRQSSEDAFLSETKSFLDAVESGDAQAVRSPFTDAFKTQVVVDCIRNSLRLGTRVTVEAYREELDAL</sequence>
<dbReference type="OrthoDB" id="8565814at2"/>
<keyword evidence="3" id="KW-0560">Oxidoreductase</keyword>
<reference evidence="4" key="1">
    <citation type="submission" date="2015-06" db="EMBL/GenBank/DDBJ databases">
        <title>Comparative genomics of Burkholderia leaf nodule symbionts.</title>
        <authorList>
            <person name="Carlier A."/>
            <person name="Eberl L."/>
            <person name="Pinto-Carbo M."/>
        </authorList>
    </citation>
    <scope>NUCLEOTIDE SEQUENCE [LARGE SCALE GENOMIC DNA]</scope>
    <source>
        <strain evidence="4">UZHbot4</strain>
    </source>
</reference>
<dbReference type="PANTHER" id="PTHR43249">
    <property type="entry name" value="UDP-N-ACETYL-2-AMINO-2-DEOXY-D-GLUCURONATE OXIDASE"/>
    <property type="match status" value="1"/>
</dbReference>
<dbReference type="SUPFAM" id="SSF55347">
    <property type="entry name" value="Glyceraldehyde-3-phosphate dehydrogenase-like, C-terminal domain"/>
    <property type="match status" value="1"/>
</dbReference>
<keyword evidence="4" id="KW-1185">Reference proteome</keyword>
<protein>
    <submittedName>
        <fullName evidence="3">Myo-inositol 2-dehydrogenase</fullName>
        <ecNumber evidence="3">1.1.1.18</ecNumber>
    </submittedName>
</protein>
<evidence type="ECO:0000313" key="3">
    <source>
        <dbReference type="EMBL" id="KND57652.1"/>
    </source>
</evidence>
<evidence type="ECO:0000259" key="1">
    <source>
        <dbReference type="Pfam" id="PF01408"/>
    </source>
</evidence>
<dbReference type="Gene3D" id="3.30.360.10">
    <property type="entry name" value="Dihydrodipicolinate Reductase, domain 2"/>
    <property type="match status" value="1"/>
</dbReference>
<dbReference type="Pfam" id="PF01408">
    <property type="entry name" value="GFO_IDH_MocA"/>
    <property type="match status" value="1"/>
</dbReference>
<dbReference type="AlphaFoldDB" id="A0A0L0M4V5"/>
<evidence type="ECO:0000313" key="4">
    <source>
        <dbReference type="Proteomes" id="UP000036959"/>
    </source>
</evidence>
<dbReference type="GO" id="GO:0000166">
    <property type="term" value="F:nucleotide binding"/>
    <property type="evidence" value="ECO:0007669"/>
    <property type="project" value="InterPro"/>
</dbReference>
<dbReference type="PATRIC" id="fig|242163.4.peg.3239"/>
<dbReference type="GO" id="GO:0050112">
    <property type="term" value="F:inositol 2-dehydrogenase (NAD+) activity"/>
    <property type="evidence" value="ECO:0007669"/>
    <property type="project" value="UniProtKB-EC"/>
</dbReference>
<gene>
    <name evidence="3" type="ORF">BVER_02331</name>
</gene>
<dbReference type="Pfam" id="PF22725">
    <property type="entry name" value="GFO_IDH_MocA_C3"/>
    <property type="match status" value="1"/>
</dbReference>
<dbReference type="EMBL" id="LFJJ01000227">
    <property type="protein sequence ID" value="KND57652.1"/>
    <property type="molecule type" value="Genomic_DNA"/>
</dbReference>
<feature type="domain" description="GFO/IDH/MocA-like oxidoreductase" evidence="2">
    <location>
        <begin position="152"/>
        <end position="227"/>
    </location>
</feature>
<accession>A0A0L0M4V5</accession>
<feature type="domain" description="Gfo/Idh/MocA-like oxidoreductase N-terminal" evidence="1">
    <location>
        <begin position="6"/>
        <end position="118"/>
    </location>
</feature>
<dbReference type="PANTHER" id="PTHR43249:SF1">
    <property type="entry name" value="D-GLUCOSIDE 3-DEHYDROGENASE"/>
    <property type="match status" value="1"/>
</dbReference>
<dbReference type="Gene3D" id="3.40.50.720">
    <property type="entry name" value="NAD(P)-binding Rossmann-like Domain"/>
    <property type="match status" value="1"/>
</dbReference>
<evidence type="ECO:0000259" key="2">
    <source>
        <dbReference type="Pfam" id="PF22725"/>
    </source>
</evidence>
<dbReference type="InterPro" id="IPR052515">
    <property type="entry name" value="Gfo/Idh/MocA_Oxidoreductase"/>
</dbReference>
<comment type="caution">
    <text evidence="3">The sequence shown here is derived from an EMBL/GenBank/DDBJ whole genome shotgun (WGS) entry which is preliminary data.</text>
</comment>
<dbReference type="SUPFAM" id="SSF51735">
    <property type="entry name" value="NAD(P)-binding Rossmann-fold domains"/>
    <property type="match status" value="1"/>
</dbReference>
<dbReference type="EC" id="1.1.1.18" evidence="3"/>
<dbReference type="InterPro" id="IPR036291">
    <property type="entry name" value="NAD(P)-bd_dom_sf"/>
</dbReference>
<dbReference type="InterPro" id="IPR055170">
    <property type="entry name" value="GFO_IDH_MocA-like_dom"/>
</dbReference>
<organism evidence="3 4">
    <name type="scientific">Candidatus Burkholderia verschuerenii</name>
    <dbReference type="NCBI Taxonomy" id="242163"/>
    <lineage>
        <taxon>Bacteria</taxon>
        <taxon>Pseudomonadati</taxon>
        <taxon>Pseudomonadota</taxon>
        <taxon>Betaproteobacteria</taxon>
        <taxon>Burkholderiales</taxon>
        <taxon>Burkholderiaceae</taxon>
        <taxon>Burkholderia</taxon>
    </lineage>
</organism>
<proteinExistence type="predicted"/>
<dbReference type="InterPro" id="IPR000683">
    <property type="entry name" value="Gfo/Idh/MocA-like_OxRdtase_N"/>
</dbReference>
<dbReference type="Proteomes" id="UP000036959">
    <property type="component" value="Unassembled WGS sequence"/>
</dbReference>
<name>A0A0L0M4V5_9BURK</name>